<dbReference type="RefSeq" id="WP_310374993.1">
    <property type="nucleotide sequence ID" value="NZ_JAVDXT010000003.1"/>
</dbReference>
<dbReference type="InterPro" id="IPR003489">
    <property type="entry name" value="RHF/RaiA"/>
</dbReference>
<protein>
    <submittedName>
        <fullName evidence="2">Ribosome-associated translation inhibitor RaiA</fullName>
    </submittedName>
</protein>
<proteinExistence type="predicted"/>
<dbReference type="SUPFAM" id="SSF69754">
    <property type="entry name" value="Ribosome binding protein Y (YfiA homologue)"/>
    <property type="match status" value="1"/>
</dbReference>
<dbReference type="Gene3D" id="3.30.160.100">
    <property type="entry name" value="Ribosome hibernation promotion factor-like"/>
    <property type="match status" value="1"/>
</dbReference>
<organism evidence="2 3">
    <name type="scientific">Rhodoferax ferrireducens</name>
    <dbReference type="NCBI Taxonomy" id="192843"/>
    <lineage>
        <taxon>Bacteria</taxon>
        <taxon>Pseudomonadati</taxon>
        <taxon>Pseudomonadota</taxon>
        <taxon>Betaproteobacteria</taxon>
        <taxon>Burkholderiales</taxon>
        <taxon>Comamonadaceae</taxon>
        <taxon>Rhodoferax</taxon>
    </lineage>
</organism>
<dbReference type="Proteomes" id="UP001180487">
    <property type="component" value="Unassembled WGS sequence"/>
</dbReference>
<keyword evidence="3" id="KW-1185">Reference proteome</keyword>
<comment type="caution">
    <text evidence="2">The sequence shown here is derived from an EMBL/GenBank/DDBJ whole genome shotgun (WGS) entry which is preliminary data.</text>
</comment>
<evidence type="ECO:0000256" key="1">
    <source>
        <dbReference type="SAM" id="MobiDB-lite"/>
    </source>
</evidence>
<gene>
    <name evidence="2" type="ORF">J2X19_003394</name>
</gene>
<dbReference type="InterPro" id="IPR036567">
    <property type="entry name" value="RHF-like"/>
</dbReference>
<dbReference type="EMBL" id="JAVDXT010000003">
    <property type="protein sequence ID" value="MDR7378700.1"/>
    <property type="molecule type" value="Genomic_DNA"/>
</dbReference>
<sequence>MHIIVETQGADTKPGTKQLGSASEQRLRFALRRLAAFVDTVRVSYRDANGPRGGVDKQCQVQLHLRGRGNIVVKTTASDWYAALQAAIRRAVSRVVKHLQQSRPPHTQPLKRLELAPVDLGTSS</sequence>
<evidence type="ECO:0000313" key="2">
    <source>
        <dbReference type="EMBL" id="MDR7378700.1"/>
    </source>
</evidence>
<dbReference type="Pfam" id="PF02482">
    <property type="entry name" value="Ribosomal_S30AE"/>
    <property type="match status" value="1"/>
</dbReference>
<accession>A0ABU2CBI1</accession>
<feature type="region of interest" description="Disordered" evidence="1">
    <location>
        <begin position="1"/>
        <end position="21"/>
    </location>
</feature>
<evidence type="ECO:0000313" key="3">
    <source>
        <dbReference type="Proteomes" id="UP001180487"/>
    </source>
</evidence>
<name>A0ABU2CBI1_9BURK</name>
<reference evidence="2 3" key="1">
    <citation type="submission" date="2023-07" db="EMBL/GenBank/DDBJ databases">
        <title>Sorghum-associated microbial communities from plants grown in Nebraska, USA.</title>
        <authorList>
            <person name="Schachtman D."/>
        </authorList>
    </citation>
    <scope>NUCLEOTIDE SEQUENCE [LARGE SCALE GENOMIC DNA]</scope>
    <source>
        <strain evidence="2 3">BE313</strain>
    </source>
</reference>